<name>A0A9X0CIM2_9CNID</name>
<dbReference type="InterPro" id="IPR036364">
    <property type="entry name" value="SEA_dom_sf"/>
</dbReference>
<dbReference type="InterPro" id="IPR013783">
    <property type="entry name" value="Ig-like_fold"/>
</dbReference>
<feature type="domain" description="Fibronectin type-III" evidence="2">
    <location>
        <begin position="213"/>
        <end position="312"/>
    </location>
</feature>
<dbReference type="SMART" id="SM00060">
    <property type="entry name" value="FN3"/>
    <property type="match status" value="3"/>
</dbReference>
<dbReference type="EMBL" id="MU827340">
    <property type="protein sequence ID" value="KAJ7353836.1"/>
    <property type="molecule type" value="Genomic_DNA"/>
</dbReference>
<proteinExistence type="predicted"/>
<dbReference type="PROSITE" id="PS50853">
    <property type="entry name" value="FN3"/>
    <property type="match status" value="3"/>
</dbReference>
<organism evidence="3 4">
    <name type="scientific">Desmophyllum pertusum</name>
    <dbReference type="NCBI Taxonomy" id="174260"/>
    <lineage>
        <taxon>Eukaryota</taxon>
        <taxon>Metazoa</taxon>
        <taxon>Cnidaria</taxon>
        <taxon>Anthozoa</taxon>
        <taxon>Hexacorallia</taxon>
        <taxon>Scleractinia</taxon>
        <taxon>Caryophylliina</taxon>
        <taxon>Caryophylliidae</taxon>
        <taxon>Desmophyllum</taxon>
    </lineage>
</organism>
<protein>
    <recommendedName>
        <fullName evidence="2">Fibronectin type-III domain-containing protein</fullName>
    </recommendedName>
</protein>
<dbReference type="Gene3D" id="2.60.40.10">
    <property type="entry name" value="Immunoglobulins"/>
    <property type="match status" value="3"/>
</dbReference>
<evidence type="ECO:0000259" key="2">
    <source>
        <dbReference type="PROSITE" id="PS50853"/>
    </source>
</evidence>
<evidence type="ECO:0000313" key="3">
    <source>
        <dbReference type="EMBL" id="KAJ7353836.1"/>
    </source>
</evidence>
<dbReference type="Pfam" id="PF00041">
    <property type="entry name" value="fn3"/>
    <property type="match status" value="3"/>
</dbReference>
<keyword evidence="4" id="KW-1185">Reference proteome</keyword>
<dbReference type="OrthoDB" id="6020478at2759"/>
<keyword evidence="1" id="KW-0677">Repeat</keyword>
<dbReference type="GO" id="GO:0016020">
    <property type="term" value="C:membrane"/>
    <property type="evidence" value="ECO:0007669"/>
    <property type="project" value="UniProtKB-SubCell"/>
</dbReference>
<feature type="domain" description="Fibronectin type-III" evidence="2">
    <location>
        <begin position="113"/>
        <end position="208"/>
    </location>
</feature>
<dbReference type="AlphaFoldDB" id="A0A9X0CIM2"/>
<dbReference type="PANTHER" id="PTHR46957">
    <property type="entry name" value="CYTOKINE RECEPTOR"/>
    <property type="match status" value="1"/>
</dbReference>
<dbReference type="FunFam" id="2.60.40.10:FF:000028">
    <property type="entry name" value="Neuronal cell adhesion molecule"/>
    <property type="match status" value="3"/>
</dbReference>
<dbReference type="PANTHER" id="PTHR46957:SF3">
    <property type="entry name" value="CYTOKINE RECEPTOR"/>
    <property type="match status" value="1"/>
</dbReference>
<sequence>MGMCWAAAEEVNYKVRYKKKNWSSDLANPVSQLYKKLEDEIQQTILTLYEGETVTVKILDLRKGSVIASFNVSYPSIDSLQIITIQEEIAGGTLGNSPAELLSITSNYVPNQAPVILGSNSTTSTTIELKWSEVTQLNSAPLLGYTIVYKEMNKKFQGDIMKSVSPTPREAVLEDLKKFTNYTIRVYAFTKNGNGVPSEAAHVGTQEDVPSKSPPNTVIKPTSSSTIHVSWEPMNQAYVHGILLGYEVRYAKDDGSSQLTWQTKTLAADIHEVVLRDLAYFTRYKVVVCAKTSKGRGKEYSHIDYTFVDVPGMPPQSVTAQNLTSEASIDVSWSPVPSGHVNDILMGYSVKYLRIQTAERNVFNTEEHTLTTKPTDQLISLEVDTYSTYRIQVAAFTRKGMGPYSEYIYAETCRCPKALYTNYWSTSPYLKVNKKDNKLEGIFSGIVTDMIRVACGICPGHGGTGQTTIDISTNGKKERSAKGSVLEVLRDIDDIPQISFPIYGNKYITRYMGSYAYINLVESPGVAFIATSRPPDLLL</sequence>
<accession>A0A9X0CIM2</accession>
<dbReference type="SUPFAM" id="SSF82671">
    <property type="entry name" value="SEA domain"/>
    <property type="match status" value="1"/>
</dbReference>
<gene>
    <name evidence="3" type="ORF">OS493_032111</name>
</gene>
<evidence type="ECO:0000313" key="4">
    <source>
        <dbReference type="Proteomes" id="UP001163046"/>
    </source>
</evidence>
<dbReference type="Proteomes" id="UP001163046">
    <property type="component" value="Unassembled WGS sequence"/>
</dbReference>
<dbReference type="InterPro" id="IPR036116">
    <property type="entry name" value="FN3_sf"/>
</dbReference>
<feature type="domain" description="Fibronectin type-III" evidence="2">
    <location>
        <begin position="314"/>
        <end position="415"/>
    </location>
</feature>
<evidence type="ECO:0000256" key="1">
    <source>
        <dbReference type="ARBA" id="ARBA00022737"/>
    </source>
</evidence>
<dbReference type="InterPro" id="IPR003961">
    <property type="entry name" value="FN3_dom"/>
</dbReference>
<comment type="caution">
    <text evidence="3">The sequence shown here is derived from an EMBL/GenBank/DDBJ whole genome shotgun (WGS) entry which is preliminary data.</text>
</comment>
<reference evidence="3" key="1">
    <citation type="submission" date="2023-01" db="EMBL/GenBank/DDBJ databases">
        <title>Genome assembly of the deep-sea coral Lophelia pertusa.</title>
        <authorList>
            <person name="Herrera S."/>
            <person name="Cordes E."/>
        </authorList>
    </citation>
    <scope>NUCLEOTIDE SEQUENCE</scope>
    <source>
        <strain evidence="3">USNM1676648</strain>
        <tissue evidence="3">Polyp</tissue>
    </source>
</reference>
<dbReference type="SUPFAM" id="SSF49265">
    <property type="entry name" value="Fibronectin type III"/>
    <property type="match status" value="2"/>
</dbReference>
<dbReference type="CDD" id="cd00063">
    <property type="entry name" value="FN3"/>
    <property type="match status" value="3"/>
</dbReference>
<dbReference type="InterPro" id="IPR050713">
    <property type="entry name" value="RTP_Phos/Ushers"/>
</dbReference>